<proteinExistence type="predicted"/>
<dbReference type="InterPro" id="IPR008242">
    <property type="entry name" value="Chor_mutase/pphenate_deHydtase"/>
</dbReference>
<dbReference type="GO" id="GO:0005737">
    <property type="term" value="C:cytoplasm"/>
    <property type="evidence" value="ECO:0007669"/>
    <property type="project" value="TreeGrafter"/>
</dbReference>
<accession>G8BMJ7</accession>
<reference evidence="9 10" key="1">
    <citation type="journal article" date="2011" name="Proc. Natl. Acad. Sci. U.S.A.">
        <title>Evolutionary erosion of yeast sex chromosomes by mating-type switching accidents.</title>
        <authorList>
            <person name="Gordon J.L."/>
            <person name="Armisen D."/>
            <person name="Proux-Wera E."/>
            <person name="Oheigeartaigh S.S."/>
            <person name="Byrne K.P."/>
            <person name="Wolfe K.H."/>
        </authorList>
    </citation>
    <scope>NUCLEOTIDE SEQUENCE [LARGE SCALE GENOMIC DNA]</scope>
    <source>
        <strain evidence="10">ATCC 24235 / CBS 4417 / NBRC 1672 / NRRL Y-8282 / UCD 70-5</strain>
    </source>
</reference>
<evidence type="ECO:0000256" key="5">
    <source>
        <dbReference type="ARBA" id="ARBA00023222"/>
    </source>
</evidence>
<protein>
    <recommendedName>
        <fullName evidence="2">prephenate dehydratase</fullName>
        <ecNumber evidence="2">4.2.1.51</ecNumber>
    </recommendedName>
</protein>
<dbReference type="PROSITE" id="PS51671">
    <property type="entry name" value="ACT"/>
    <property type="match status" value="1"/>
</dbReference>
<sequence>MKKVLFLGPEGTYSHQAAIQAFENSNDVKYIPSPSIVHCFDELERNNEYSYSVVPLENSTNGQVVFSYDILRDRMLNATKKEGSQLYEPLLKIVGEQYVSIAHCLIGSNDIQFKETLEEEYDTIQIYSHPQVWGQVAKYLENLGKKYPKIKFRKSDTSSTSEAVTVALEQQTRLDIDGNPNKILNLAIGSQAAAKINGAQILQANINDIKGNTTRFLVLKRRNEVTPMKELLSTDSENISLITFTIDDSPGSLVDILNVLKQFSLNMCSINSRPFTSNKLSTRKWQYVFFVEYQTNQALSEQEWNDYYTQLNQKSLKWTLWGSFPRDKRYYD</sequence>
<evidence type="ECO:0000259" key="7">
    <source>
        <dbReference type="PROSITE" id="PS51171"/>
    </source>
</evidence>
<feature type="domain" description="ACT" evidence="8">
    <location>
        <begin position="241"/>
        <end position="325"/>
    </location>
</feature>
<dbReference type="InterPro" id="IPR001086">
    <property type="entry name" value="Preph_deHydtase"/>
</dbReference>
<dbReference type="FunFam" id="3.40.190.10:FF:000254">
    <property type="entry name" value="Prephenate dehydratase"/>
    <property type="match status" value="1"/>
</dbReference>
<dbReference type="Gene3D" id="3.30.70.260">
    <property type="match status" value="1"/>
</dbReference>
<dbReference type="GeneID" id="11532472"/>
<dbReference type="SUPFAM" id="SSF53850">
    <property type="entry name" value="Periplasmic binding protein-like II"/>
    <property type="match status" value="1"/>
</dbReference>
<dbReference type="PANTHER" id="PTHR21022">
    <property type="entry name" value="PREPHENATE DEHYDRATASE P PROTEIN"/>
    <property type="match status" value="1"/>
</dbReference>
<dbReference type="GO" id="GO:0004664">
    <property type="term" value="F:prephenate dehydratase activity"/>
    <property type="evidence" value="ECO:0007669"/>
    <property type="project" value="UniProtKB-EC"/>
</dbReference>
<keyword evidence="3" id="KW-0028">Amino-acid biosynthesis</keyword>
<feature type="domain" description="Prephenate dehydratase" evidence="7">
    <location>
        <begin position="3"/>
        <end position="221"/>
    </location>
</feature>
<evidence type="ECO:0000256" key="1">
    <source>
        <dbReference type="ARBA" id="ARBA00004741"/>
    </source>
</evidence>
<dbReference type="CDD" id="cd04905">
    <property type="entry name" value="ACT_CM-PDT"/>
    <property type="match status" value="1"/>
</dbReference>
<dbReference type="EMBL" id="HE612856">
    <property type="protein sequence ID" value="CCE61125.1"/>
    <property type="molecule type" value="Genomic_DNA"/>
</dbReference>
<dbReference type="UniPathway" id="UPA00121">
    <property type="reaction ID" value="UER00345"/>
</dbReference>
<dbReference type="PIRSF" id="PIRSF001500">
    <property type="entry name" value="Chor_mut_pdt_Ppr"/>
    <property type="match status" value="1"/>
</dbReference>
<dbReference type="OrthoDB" id="983542at2759"/>
<dbReference type="HOGENOM" id="CLU_035008_5_1_1"/>
<name>G8BMJ7_TETPH</name>
<keyword evidence="4" id="KW-0057">Aromatic amino acid biosynthesis</keyword>
<evidence type="ECO:0000256" key="6">
    <source>
        <dbReference type="ARBA" id="ARBA00023239"/>
    </source>
</evidence>
<evidence type="ECO:0000259" key="8">
    <source>
        <dbReference type="PROSITE" id="PS51671"/>
    </source>
</evidence>
<dbReference type="PROSITE" id="PS51171">
    <property type="entry name" value="PREPHENATE_DEHYDR_3"/>
    <property type="match status" value="1"/>
</dbReference>
<gene>
    <name evidence="9" type="primary">TPHA0A00400</name>
    <name evidence="9" type="ordered locus">TPHA_0A00400</name>
</gene>
<dbReference type="InterPro" id="IPR045865">
    <property type="entry name" value="ACT-like_dom_sf"/>
</dbReference>
<evidence type="ECO:0000256" key="4">
    <source>
        <dbReference type="ARBA" id="ARBA00023141"/>
    </source>
</evidence>
<dbReference type="AlphaFoldDB" id="G8BMJ7"/>
<dbReference type="Pfam" id="PF00800">
    <property type="entry name" value="PDT"/>
    <property type="match status" value="1"/>
</dbReference>
<dbReference type="SUPFAM" id="SSF55021">
    <property type="entry name" value="ACT-like"/>
    <property type="match status" value="1"/>
</dbReference>
<dbReference type="Proteomes" id="UP000005666">
    <property type="component" value="Chromosome 1"/>
</dbReference>
<dbReference type="STRING" id="1071381.G8BMJ7"/>
<evidence type="ECO:0000256" key="2">
    <source>
        <dbReference type="ARBA" id="ARBA00013147"/>
    </source>
</evidence>
<dbReference type="eggNOG" id="KOG2797">
    <property type="taxonomic scope" value="Eukaryota"/>
</dbReference>
<dbReference type="KEGG" id="tpf:TPHA_0A00400"/>
<dbReference type="PANTHER" id="PTHR21022:SF19">
    <property type="entry name" value="PREPHENATE DEHYDRATASE-RELATED"/>
    <property type="match status" value="1"/>
</dbReference>
<evidence type="ECO:0000256" key="3">
    <source>
        <dbReference type="ARBA" id="ARBA00022605"/>
    </source>
</evidence>
<keyword evidence="6" id="KW-0456">Lyase</keyword>
<evidence type="ECO:0000313" key="9">
    <source>
        <dbReference type="EMBL" id="CCE61125.1"/>
    </source>
</evidence>
<comment type="pathway">
    <text evidence="1">Amino-acid biosynthesis; L-phenylalanine biosynthesis; phenylpyruvate from prephenate: step 1/1.</text>
</comment>
<dbReference type="GO" id="GO:0009094">
    <property type="term" value="P:L-phenylalanine biosynthetic process"/>
    <property type="evidence" value="ECO:0007669"/>
    <property type="project" value="UniProtKB-UniPathway"/>
</dbReference>
<dbReference type="CDD" id="cd13532">
    <property type="entry name" value="PBP2_PDT_like"/>
    <property type="match status" value="1"/>
</dbReference>
<dbReference type="EC" id="4.2.1.51" evidence="2"/>
<keyword evidence="10" id="KW-1185">Reference proteome</keyword>
<dbReference type="RefSeq" id="XP_003683559.1">
    <property type="nucleotide sequence ID" value="XM_003683511.1"/>
</dbReference>
<keyword evidence="5" id="KW-0584">Phenylalanine biosynthesis</keyword>
<dbReference type="InterPro" id="IPR002912">
    <property type="entry name" value="ACT_dom"/>
</dbReference>
<organism evidence="9 10">
    <name type="scientific">Tetrapisispora phaffii (strain ATCC 24235 / CBS 4417 / NBRC 1672 / NRRL Y-8282 / UCD 70-5)</name>
    <name type="common">Yeast</name>
    <name type="synonym">Fabospora phaffii</name>
    <dbReference type="NCBI Taxonomy" id="1071381"/>
    <lineage>
        <taxon>Eukaryota</taxon>
        <taxon>Fungi</taxon>
        <taxon>Dikarya</taxon>
        <taxon>Ascomycota</taxon>
        <taxon>Saccharomycotina</taxon>
        <taxon>Saccharomycetes</taxon>
        <taxon>Saccharomycetales</taxon>
        <taxon>Saccharomycetaceae</taxon>
        <taxon>Tetrapisispora</taxon>
    </lineage>
</organism>
<dbReference type="Gene3D" id="3.40.190.10">
    <property type="entry name" value="Periplasmic binding protein-like II"/>
    <property type="match status" value="2"/>
</dbReference>
<evidence type="ECO:0000313" key="10">
    <source>
        <dbReference type="Proteomes" id="UP000005666"/>
    </source>
</evidence>
<dbReference type="OMA" id="PLMIYRE"/>